<evidence type="ECO:0000313" key="2">
    <source>
        <dbReference type="EMBL" id="MDN5204916.1"/>
    </source>
</evidence>
<gene>
    <name evidence="2" type="ORF">QQ008_26235</name>
</gene>
<name>A0ABT8KVV3_9BACT</name>
<dbReference type="Gene3D" id="2.130.10.130">
    <property type="entry name" value="Integrin alpha, N-terminal"/>
    <property type="match status" value="2"/>
</dbReference>
<dbReference type="Proteomes" id="UP001172082">
    <property type="component" value="Unassembled WGS sequence"/>
</dbReference>
<accession>A0ABT8KVV3</accession>
<comment type="caution">
    <text evidence="2">The sequence shown here is derived from an EMBL/GenBank/DDBJ whole genome shotgun (WGS) entry which is preliminary data.</text>
</comment>
<evidence type="ECO:0000313" key="3">
    <source>
        <dbReference type="Proteomes" id="UP001172082"/>
    </source>
</evidence>
<reference evidence="2" key="1">
    <citation type="submission" date="2023-06" db="EMBL/GenBank/DDBJ databases">
        <title>Genomic of Parafulvivirga corallium.</title>
        <authorList>
            <person name="Wang G."/>
        </authorList>
    </citation>
    <scope>NUCLEOTIDE SEQUENCE</scope>
    <source>
        <strain evidence="2">BMA10</strain>
    </source>
</reference>
<organism evidence="2 3">
    <name type="scientific">Splendidivirga corallicola</name>
    <dbReference type="NCBI Taxonomy" id="3051826"/>
    <lineage>
        <taxon>Bacteria</taxon>
        <taxon>Pseudomonadati</taxon>
        <taxon>Bacteroidota</taxon>
        <taxon>Cytophagia</taxon>
        <taxon>Cytophagales</taxon>
        <taxon>Splendidivirgaceae</taxon>
        <taxon>Splendidivirga</taxon>
    </lineage>
</organism>
<dbReference type="PANTHER" id="PTHR46580:SF4">
    <property type="entry name" value="ATP_GTP-BINDING PROTEIN"/>
    <property type="match status" value="1"/>
</dbReference>
<dbReference type="SUPFAM" id="SSF69318">
    <property type="entry name" value="Integrin alpha N-terminal domain"/>
    <property type="match status" value="1"/>
</dbReference>
<evidence type="ECO:0000256" key="1">
    <source>
        <dbReference type="ARBA" id="ARBA00022729"/>
    </source>
</evidence>
<sequence>MNHLRECRILMIFLSVLLFSCAEDDSEPTVDLKISPSSNADARSSYTNAKTDILVNYSIIPSGANSGNLRDAIAYLDANGDGVTDVFMATGEFQLQGEVNSILAINDGQGNFTSSTTEFNDNMPPATHARKSIVTDFNNDGLDDVFVFDHGFDANPFPGNNPKLIIQNSVGSFSWTKLSDQTGFHHGGAAADVDNDGDIDVFVGGFDPFFYINDGAGNLTKVDDRFDKSIQKIFTAELIDVDEDGFVDLLVGAHEQDGDVTSVYWGSTLGTYSNNLRTSLPAFNNYGTVLDLDAEDLDADGDRDLIVNRTGGGNSNFYIGSRIQLLSNNGGREFVDVTNKIDNPGSDSDAWFPWIRIQDIDQDGDLDFFPDNRDLNFTFINDGNGNFTRQ</sequence>
<dbReference type="RefSeq" id="WP_346754935.1">
    <property type="nucleotide sequence ID" value="NZ_JAUJEA010000013.1"/>
</dbReference>
<dbReference type="InterPro" id="IPR028994">
    <property type="entry name" value="Integrin_alpha_N"/>
</dbReference>
<dbReference type="EMBL" id="JAUJEA010000013">
    <property type="protein sequence ID" value="MDN5204916.1"/>
    <property type="molecule type" value="Genomic_DNA"/>
</dbReference>
<dbReference type="InterPro" id="IPR013517">
    <property type="entry name" value="FG-GAP"/>
</dbReference>
<keyword evidence="3" id="KW-1185">Reference proteome</keyword>
<keyword evidence="1" id="KW-0732">Signal</keyword>
<proteinExistence type="predicted"/>
<dbReference type="Pfam" id="PF13517">
    <property type="entry name" value="FG-GAP_3"/>
    <property type="match status" value="1"/>
</dbReference>
<protein>
    <submittedName>
        <fullName evidence="2">VCBS repeat-containing protein</fullName>
    </submittedName>
</protein>
<dbReference type="PANTHER" id="PTHR46580">
    <property type="entry name" value="SENSOR KINASE-RELATED"/>
    <property type="match status" value="1"/>
</dbReference>
<dbReference type="PROSITE" id="PS51257">
    <property type="entry name" value="PROKAR_LIPOPROTEIN"/>
    <property type="match status" value="1"/>
</dbReference>